<keyword evidence="2" id="KW-0808">Transferase</keyword>
<dbReference type="Pfam" id="PF00117">
    <property type="entry name" value="GATase"/>
    <property type="match status" value="1"/>
</dbReference>
<evidence type="ECO:0000259" key="1">
    <source>
        <dbReference type="Pfam" id="PF00117"/>
    </source>
</evidence>
<organism evidence="2 3">
    <name type="scientific">Pelistega indica</name>
    <dbReference type="NCBI Taxonomy" id="1414851"/>
    <lineage>
        <taxon>Bacteria</taxon>
        <taxon>Pseudomonadati</taxon>
        <taxon>Pseudomonadota</taxon>
        <taxon>Betaproteobacteria</taxon>
        <taxon>Burkholderiales</taxon>
        <taxon>Alcaligenaceae</taxon>
        <taxon>Pelistega</taxon>
    </lineage>
</organism>
<evidence type="ECO:0000313" key="3">
    <source>
        <dbReference type="Proteomes" id="UP000018766"/>
    </source>
</evidence>
<keyword evidence="3" id="KW-1185">Reference proteome</keyword>
<dbReference type="OrthoDB" id="9813383at2"/>
<dbReference type="Gene3D" id="3.40.50.880">
    <property type="match status" value="1"/>
</dbReference>
<comment type="caution">
    <text evidence="2">The sequence shown here is derived from an EMBL/GenBank/DDBJ whole genome shotgun (WGS) entry which is preliminary data.</text>
</comment>
<accession>V8FWM7</accession>
<keyword evidence="2" id="KW-0315">Glutamine amidotransferase</keyword>
<name>V8FWM7_9BURK</name>
<dbReference type="CDD" id="cd01741">
    <property type="entry name" value="GATase1_1"/>
    <property type="match status" value="1"/>
</dbReference>
<reference evidence="2 3" key="1">
    <citation type="submission" date="2013-11" db="EMBL/GenBank/DDBJ databases">
        <title>Genomic analysis of Pelistega sp. HM-7.</title>
        <authorList>
            <person name="Kumbhare S.V."/>
            <person name="Shetty S.A."/>
            <person name="Sharma O."/>
            <person name="Dhotre D.P."/>
        </authorList>
    </citation>
    <scope>NUCLEOTIDE SEQUENCE [LARGE SCALE GENOMIC DNA]</scope>
    <source>
        <strain evidence="2 3">HM-7</strain>
    </source>
</reference>
<evidence type="ECO:0000313" key="2">
    <source>
        <dbReference type="EMBL" id="ETD68103.1"/>
    </source>
</evidence>
<feature type="domain" description="Glutamine amidotransferase" evidence="1">
    <location>
        <begin position="19"/>
        <end position="180"/>
    </location>
</feature>
<dbReference type="EMBL" id="AYSV01000110">
    <property type="protein sequence ID" value="ETD68103.1"/>
    <property type="molecule type" value="Genomic_DNA"/>
</dbReference>
<dbReference type="PANTHER" id="PTHR42695:SF5">
    <property type="entry name" value="GLUTAMINE AMIDOTRANSFERASE YLR126C-RELATED"/>
    <property type="match status" value="1"/>
</dbReference>
<dbReference type="PANTHER" id="PTHR42695">
    <property type="entry name" value="GLUTAMINE AMIDOTRANSFERASE YLR126C-RELATED"/>
    <property type="match status" value="1"/>
</dbReference>
<dbReference type="InterPro" id="IPR029062">
    <property type="entry name" value="Class_I_gatase-like"/>
</dbReference>
<dbReference type="SUPFAM" id="SSF52317">
    <property type="entry name" value="Class I glutamine amidotransferase-like"/>
    <property type="match status" value="1"/>
</dbReference>
<dbReference type="PROSITE" id="PS51273">
    <property type="entry name" value="GATASE_TYPE_1"/>
    <property type="match status" value="1"/>
</dbReference>
<dbReference type="GO" id="GO:0005829">
    <property type="term" value="C:cytosol"/>
    <property type="evidence" value="ECO:0007669"/>
    <property type="project" value="TreeGrafter"/>
</dbReference>
<gene>
    <name evidence="2" type="ORF">V757_10530</name>
</gene>
<dbReference type="EC" id="6.3.5.2" evidence="2"/>
<dbReference type="InterPro" id="IPR044992">
    <property type="entry name" value="ChyE-like"/>
</dbReference>
<dbReference type="GO" id="GO:0003922">
    <property type="term" value="F:GMP synthase (glutamine-hydrolyzing) activity"/>
    <property type="evidence" value="ECO:0007669"/>
    <property type="project" value="UniProtKB-EC"/>
</dbReference>
<dbReference type="AlphaFoldDB" id="V8FWM7"/>
<sequence>MNKTVLVLRHLQFENLGILEQELIHQGYTIEYVEAPLANFSQLDAIKPDLLIVLGGPIGVYEEAIYPFLQSELQFIQTRLASKKPILGICLGAQLMARVLGAKVYATGKKEIGYAPLILTEQGQKSVLALLNETPVLHWHGDQFEIPAGAQHLAKTTVCDYQAFQYQQFALGLQFHLEADAEAIELWLVGHACELAQAKINIAEIREQAKTYGEALKKAGIAVFRAWQQEVGL</sequence>
<dbReference type="NCBIfam" id="NF005458">
    <property type="entry name" value="PRK07053.1"/>
    <property type="match status" value="1"/>
</dbReference>
<keyword evidence="2" id="KW-0436">Ligase</keyword>
<dbReference type="GO" id="GO:0016740">
    <property type="term" value="F:transferase activity"/>
    <property type="evidence" value="ECO:0007669"/>
    <property type="project" value="UniProtKB-KW"/>
</dbReference>
<dbReference type="Proteomes" id="UP000018766">
    <property type="component" value="Unassembled WGS sequence"/>
</dbReference>
<dbReference type="InterPro" id="IPR017926">
    <property type="entry name" value="GATASE"/>
</dbReference>
<dbReference type="RefSeq" id="WP_023952496.1">
    <property type="nucleotide sequence ID" value="NZ_AYSV01000110.1"/>
</dbReference>
<proteinExistence type="predicted"/>
<dbReference type="PATRIC" id="fig|1414851.3.peg.2202"/>
<protein>
    <submittedName>
        <fullName evidence="2">Glutamine amidotransferase</fullName>
        <ecNumber evidence="2">6.3.5.2</ecNumber>
    </submittedName>
</protein>